<evidence type="ECO:0000313" key="3">
    <source>
        <dbReference type="EMBL" id="MUH72405.1"/>
    </source>
</evidence>
<protein>
    <submittedName>
        <fullName evidence="3">Phosphatase PAP2 family protein</fullName>
    </submittedName>
</protein>
<gene>
    <name evidence="3" type="ORF">GNP35_07875</name>
</gene>
<feature type="domain" description="Phosphatidic acid phosphatase type 2/haloperoxidase" evidence="2">
    <location>
        <begin position="94"/>
        <end position="209"/>
    </location>
</feature>
<feature type="transmembrane region" description="Helical" evidence="1">
    <location>
        <begin position="91"/>
        <end position="111"/>
    </location>
</feature>
<dbReference type="SUPFAM" id="SSF48317">
    <property type="entry name" value="Acid phosphatase/Vanadium-dependent haloperoxidase"/>
    <property type="match status" value="1"/>
</dbReference>
<accession>A0A6N8F753</accession>
<dbReference type="InterPro" id="IPR000326">
    <property type="entry name" value="PAP2/HPO"/>
</dbReference>
<dbReference type="OrthoDB" id="9813524at2"/>
<keyword evidence="1" id="KW-0812">Transmembrane</keyword>
<feature type="transmembrane region" description="Helical" evidence="1">
    <location>
        <begin position="173"/>
        <end position="191"/>
    </location>
</feature>
<dbReference type="Pfam" id="PF01569">
    <property type="entry name" value="PAP2"/>
    <property type="match status" value="1"/>
</dbReference>
<feature type="transmembrane region" description="Helical" evidence="1">
    <location>
        <begin position="197"/>
        <end position="215"/>
    </location>
</feature>
<evidence type="ECO:0000259" key="2">
    <source>
        <dbReference type="SMART" id="SM00014"/>
    </source>
</evidence>
<feature type="transmembrane region" description="Helical" evidence="1">
    <location>
        <begin position="12"/>
        <end position="30"/>
    </location>
</feature>
<name>A0A6N8F753_9GAMM</name>
<dbReference type="RefSeq" id="WP_155695587.1">
    <property type="nucleotide sequence ID" value="NZ_WOCD01000003.1"/>
</dbReference>
<dbReference type="EMBL" id="WOCD01000003">
    <property type="protein sequence ID" value="MUH72405.1"/>
    <property type="molecule type" value="Genomic_DNA"/>
</dbReference>
<keyword evidence="1" id="KW-1133">Transmembrane helix</keyword>
<reference evidence="3 4" key="1">
    <citation type="submission" date="2019-11" db="EMBL/GenBank/DDBJ databases">
        <title>P. haliotis isolates from Z. marina roots.</title>
        <authorList>
            <person name="Cohen M."/>
            <person name="Jospin G."/>
            <person name="Eisen J.A."/>
            <person name="Coil D.A."/>
        </authorList>
    </citation>
    <scope>NUCLEOTIDE SEQUENCE [LARGE SCALE GENOMIC DNA]</scope>
    <source>
        <strain evidence="3 4">UCD-MCMsp1aY</strain>
    </source>
</reference>
<comment type="caution">
    <text evidence="3">The sequence shown here is derived from an EMBL/GenBank/DDBJ whole genome shotgun (WGS) entry which is preliminary data.</text>
</comment>
<evidence type="ECO:0000256" key="1">
    <source>
        <dbReference type="SAM" id="Phobius"/>
    </source>
</evidence>
<dbReference type="CDD" id="cd03396">
    <property type="entry name" value="PAP2_like_6"/>
    <property type="match status" value="1"/>
</dbReference>
<dbReference type="Proteomes" id="UP000439994">
    <property type="component" value="Unassembled WGS sequence"/>
</dbReference>
<dbReference type="Gene3D" id="1.20.144.10">
    <property type="entry name" value="Phosphatidic acid phosphatase type 2/haloperoxidase"/>
    <property type="match status" value="1"/>
</dbReference>
<evidence type="ECO:0000313" key="4">
    <source>
        <dbReference type="Proteomes" id="UP000439994"/>
    </source>
</evidence>
<feature type="transmembrane region" description="Helical" evidence="1">
    <location>
        <begin position="148"/>
        <end position="166"/>
    </location>
</feature>
<organism evidence="3 4">
    <name type="scientific">Psychrosphaera haliotis</name>
    <dbReference type="NCBI Taxonomy" id="555083"/>
    <lineage>
        <taxon>Bacteria</taxon>
        <taxon>Pseudomonadati</taxon>
        <taxon>Pseudomonadota</taxon>
        <taxon>Gammaproteobacteria</taxon>
        <taxon>Alteromonadales</taxon>
        <taxon>Pseudoalteromonadaceae</taxon>
        <taxon>Psychrosphaera</taxon>
    </lineage>
</organism>
<feature type="transmembrane region" description="Helical" evidence="1">
    <location>
        <begin position="67"/>
        <end position="84"/>
    </location>
</feature>
<sequence length="242" mass="27328">MDIIKKIMKTGIKFAVFVVLSLLFAIFTEIDLTVSSWFYDANNGGFYFNNYAFVQVIYDIFKHMPKLLLPAFIIFIILSIKLAWCCNQRKLCSFALIAILLGPGIIVHTVFKDNWDRARPRQIEAFGGDKVFSPAWVISDQCERNCSFVSGHAAMGYYFMILGWLLNSRRWMYFGIGLGTLVGMIRVVQGGHFLSDAILAGFIVYWSFWGIAALMKIPQPGSKVTNDPESKLPVDAKIPQVA</sequence>
<keyword evidence="1" id="KW-0472">Membrane</keyword>
<dbReference type="SMART" id="SM00014">
    <property type="entry name" value="acidPPc"/>
    <property type="match status" value="1"/>
</dbReference>
<proteinExistence type="predicted"/>
<dbReference type="AlphaFoldDB" id="A0A6N8F753"/>
<dbReference type="InterPro" id="IPR036938">
    <property type="entry name" value="PAP2/HPO_sf"/>
</dbReference>
<keyword evidence="4" id="KW-1185">Reference proteome</keyword>